<comment type="caution">
    <text evidence="1">The sequence shown here is derived from an EMBL/GenBank/DDBJ whole genome shotgun (WGS) entry which is preliminary data.</text>
</comment>
<organism evidence="1 2">
    <name type="scientific">Tribonema minus</name>
    <dbReference type="NCBI Taxonomy" id="303371"/>
    <lineage>
        <taxon>Eukaryota</taxon>
        <taxon>Sar</taxon>
        <taxon>Stramenopiles</taxon>
        <taxon>Ochrophyta</taxon>
        <taxon>PX clade</taxon>
        <taxon>Xanthophyceae</taxon>
        <taxon>Tribonematales</taxon>
        <taxon>Tribonemataceae</taxon>
        <taxon>Tribonema</taxon>
    </lineage>
</organism>
<dbReference type="InterPro" id="IPR036770">
    <property type="entry name" value="Ankyrin_rpt-contain_sf"/>
</dbReference>
<evidence type="ECO:0000313" key="1">
    <source>
        <dbReference type="EMBL" id="KAG5192364.1"/>
    </source>
</evidence>
<keyword evidence="2" id="KW-1185">Reference proteome</keyword>
<sequence length="481" mass="52694">MARTQSIVARVKQPPPTAAEIAAAEAAKLKKRAEEHEQHVRCVLESQLVRLTKLPWLISPTARGPALSAQDHQSAAVQLGAVQARTHGLRAAVDQLVETLSPAPFGLHALAVGVTLLEQRVQATAELCQQQHQQRPRIEPPWPAAAVFSNSTDCKRILACLGRGYWLFVAGTSQTLRGTYMAVVAEACDSKWLCKTSVYAAAHSVSAFDFACQNGLSGSDELKRSKVGKTIVETGNAELTSRALDAGMAVDEAMLAAAAAWCDVVQLHKLCRRSGRIHTHGKHALNWCKVAVAAVASAHWRDILVWLSQQTMRCSRYGNPWPAWLTAGLCARAASLGRLDVLQWLLRTCSALFIDVKTDVTYGSLNLKDQKLEEVFSMCFKDSAADSDGYVRILSVLDTAASRGHQHIVEYLRSQAHAYTEHTAPEAALRGHFTLLKWLRAQSDCPFDVSEVVRCTMMCKTAVPEQLAWLLELQEQSRSAV</sequence>
<dbReference type="Gene3D" id="1.25.40.20">
    <property type="entry name" value="Ankyrin repeat-containing domain"/>
    <property type="match status" value="1"/>
</dbReference>
<gene>
    <name evidence="1" type="ORF">JKP88DRAFT_250899</name>
</gene>
<reference evidence="1" key="1">
    <citation type="submission" date="2021-02" db="EMBL/GenBank/DDBJ databases">
        <title>First Annotated Genome of the Yellow-green Alga Tribonema minus.</title>
        <authorList>
            <person name="Mahan K.M."/>
        </authorList>
    </citation>
    <scope>NUCLEOTIDE SEQUENCE</scope>
    <source>
        <strain evidence="1">UTEX B ZZ1240</strain>
    </source>
</reference>
<dbReference type="EMBL" id="JAFCMP010000007">
    <property type="protein sequence ID" value="KAG5192364.1"/>
    <property type="molecule type" value="Genomic_DNA"/>
</dbReference>
<protein>
    <submittedName>
        <fullName evidence="1">Uncharacterized protein</fullName>
    </submittedName>
</protein>
<dbReference type="Proteomes" id="UP000664859">
    <property type="component" value="Unassembled WGS sequence"/>
</dbReference>
<proteinExistence type="predicted"/>
<accession>A0A835ZK58</accession>
<evidence type="ECO:0000313" key="2">
    <source>
        <dbReference type="Proteomes" id="UP000664859"/>
    </source>
</evidence>
<dbReference type="SUPFAM" id="SSF140860">
    <property type="entry name" value="Pseudo ankyrin repeat-like"/>
    <property type="match status" value="1"/>
</dbReference>
<name>A0A835ZK58_9STRA</name>
<dbReference type="AlphaFoldDB" id="A0A835ZK58"/>